<keyword evidence="1" id="KW-0732">Signal</keyword>
<evidence type="ECO:0000256" key="1">
    <source>
        <dbReference type="SAM" id="SignalP"/>
    </source>
</evidence>
<gene>
    <name evidence="2" type="ORF">KK078_09395</name>
</gene>
<evidence type="ECO:0000313" key="3">
    <source>
        <dbReference type="Proteomes" id="UP001319180"/>
    </source>
</evidence>
<dbReference type="EMBL" id="JAHESC010000011">
    <property type="protein sequence ID" value="MBT1686771.1"/>
    <property type="molecule type" value="Genomic_DNA"/>
</dbReference>
<comment type="caution">
    <text evidence="2">The sequence shown here is derived from an EMBL/GenBank/DDBJ whole genome shotgun (WGS) entry which is preliminary data.</text>
</comment>
<feature type="signal peptide" evidence="1">
    <location>
        <begin position="1"/>
        <end position="21"/>
    </location>
</feature>
<dbReference type="Proteomes" id="UP001319180">
    <property type="component" value="Unassembled WGS sequence"/>
</dbReference>
<evidence type="ECO:0000313" key="2">
    <source>
        <dbReference type="EMBL" id="MBT1686771.1"/>
    </source>
</evidence>
<proteinExistence type="predicted"/>
<keyword evidence="3" id="KW-1185">Reference proteome</keyword>
<dbReference type="PROSITE" id="PS51257">
    <property type="entry name" value="PROKAR_LIPOPROTEIN"/>
    <property type="match status" value="1"/>
</dbReference>
<dbReference type="RefSeq" id="WP_254090008.1">
    <property type="nucleotide sequence ID" value="NZ_JAHESC010000011.1"/>
</dbReference>
<accession>A0AAP2D960</accession>
<dbReference type="AlphaFoldDB" id="A0AAP2D960"/>
<name>A0AAP2D960_9BACT</name>
<dbReference type="Gene3D" id="2.60.40.3440">
    <property type="match status" value="2"/>
</dbReference>
<dbReference type="Pfam" id="PF17963">
    <property type="entry name" value="Big_9"/>
    <property type="match status" value="3"/>
</dbReference>
<sequence length="441" mass="47921">MLFPVKSIIRRSLLVAGLALAAQACDEMSGDVIPTEEEIDQAVDLDAALAVNGPVLVDLVQAAKLTGAATISIVQEPTKGTVSILSSALLMYTPNKDFTNGTDQVIYSVCAGGNCDEGTIDFTYVSDETKCYSMAVPDLGYGKPTDPQIIVDVLENDILCDDQFDVSTLKVVSQPTAGEAKIIDGLLFYYPVTDYAGPIYIVYSVAGRANPNTLYYGMASISVQPEVITLQAVNDAFHYTAAEYAALLEASPGNQITYPLSAIFGNDQIGNLTYIELDVEIVDAPAHGTARYEQNEVFRYTPAEGYRGSDSFVYKICYDGQCSQATVSIDVAETQPLRAVADEIVYTHAQYLDMIGTYGALNIPIDNIFGNDVLNDVPVSQLQVTTPQQPYSGSIQYFSLEMFKFTPNNHFDGSESFIYMICHDGQCSETEVTITVTDWPQ</sequence>
<protein>
    <submittedName>
        <fullName evidence="2">Uncharacterized protein</fullName>
    </submittedName>
</protein>
<organism evidence="2 3">
    <name type="scientific">Dawidia soli</name>
    <dbReference type="NCBI Taxonomy" id="2782352"/>
    <lineage>
        <taxon>Bacteria</taxon>
        <taxon>Pseudomonadati</taxon>
        <taxon>Bacteroidota</taxon>
        <taxon>Cytophagia</taxon>
        <taxon>Cytophagales</taxon>
        <taxon>Chryseotaleaceae</taxon>
        <taxon>Dawidia</taxon>
    </lineage>
</organism>
<reference evidence="2 3" key="1">
    <citation type="submission" date="2021-05" db="EMBL/GenBank/DDBJ databases">
        <title>A Polyphasic approach of four new species of the genus Ohtaekwangia: Ohtaekwangia histidinii sp. nov., Ohtaekwangia cretensis sp. nov., Ohtaekwangia indiensis sp. nov., Ohtaekwangia reichenbachii sp. nov. from diverse environment.</title>
        <authorList>
            <person name="Octaviana S."/>
        </authorList>
    </citation>
    <scope>NUCLEOTIDE SEQUENCE [LARGE SCALE GENOMIC DNA]</scope>
    <source>
        <strain evidence="2 3">PWU37</strain>
    </source>
</reference>
<feature type="chain" id="PRO_5043051104" evidence="1">
    <location>
        <begin position="22"/>
        <end position="441"/>
    </location>
</feature>